<accession>A0AAV3NQL8</accession>
<keyword evidence="5" id="KW-0119">Carbohydrate metabolism</keyword>
<dbReference type="PANTHER" id="PTHR31288">
    <property type="entry name" value="O-FUCOSYLTRANSFERASE FAMILY PROTEIN"/>
    <property type="match status" value="1"/>
</dbReference>
<dbReference type="Pfam" id="PF10250">
    <property type="entry name" value="O-FucT"/>
    <property type="match status" value="1"/>
</dbReference>
<gene>
    <name evidence="7" type="ORF">LIER_02765</name>
</gene>
<sequence length="417" mass="47536">MAIDLRQVMAAFLTASMFVMLGNMIKKDHIDPFFESVESWPNDQYNVMKIARLKHVEVLANYANLWEQIPPPKLCWKKPSPKLEGHSMGFILFSLKNVPEYHASQVSNAIHVARHLGATLVLPDIRGNKVGEKRNFAEVYDVNKFMSSLDGVVHVVKKLPTEIYSTKITTIRVPGRVSELFILTKIGPLFKTRRSLRLVTQVPSSKMVKKIKKWNTAPHECMAMFQALDLRPELKQLASSMVQTLRSLSQKTSGQFIAIDLRKDMMDKIRYQKNTSSESKRCRNAEEISQFLRKIGVHNDTTIYITQSRWNDNLNALREIFPYTFTKDAIMPMDGKARFMDAERSQVEDLIDLHICTESDIFVPAHFNQFYANVVGKKIASGNSKVLVPLKKASTSVGDYISPFITKKSHQAYSCLC</sequence>
<protein>
    <recommendedName>
        <fullName evidence="6">O-fucosyltransferase family protein</fullName>
    </recommendedName>
</protein>
<organism evidence="7 8">
    <name type="scientific">Lithospermum erythrorhizon</name>
    <name type="common">Purple gromwell</name>
    <name type="synonym">Lithospermum officinale var. erythrorhizon</name>
    <dbReference type="NCBI Taxonomy" id="34254"/>
    <lineage>
        <taxon>Eukaryota</taxon>
        <taxon>Viridiplantae</taxon>
        <taxon>Streptophyta</taxon>
        <taxon>Embryophyta</taxon>
        <taxon>Tracheophyta</taxon>
        <taxon>Spermatophyta</taxon>
        <taxon>Magnoliopsida</taxon>
        <taxon>eudicotyledons</taxon>
        <taxon>Gunneridae</taxon>
        <taxon>Pentapetalae</taxon>
        <taxon>asterids</taxon>
        <taxon>lamiids</taxon>
        <taxon>Boraginales</taxon>
        <taxon>Boraginaceae</taxon>
        <taxon>Boraginoideae</taxon>
        <taxon>Lithospermeae</taxon>
        <taxon>Lithospermum</taxon>
    </lineage>
</organism>
<name>A0AAV3NQL8_LITER</name>
<evidence type="ECO:0000256" key="2">
    <source>
        <dbReference type="ARBA" id="ARBA00022676"/>
    </source>
</evidence>
<dbReference type="GO" id="GO:0006004">
    <property type="term" value="P:fucose metabolic process"/>
    <property type="evidence" value="ECO:0007669"/>
    <property type="project" value="UniProtKB-KW"/>
</dbReference>
<dbReference type="Proteomes" id="UP001454036">
    <property type="component" value="Unassembled WGS sequence"/>
</dbReference>
<dbReference type="PANTHER" id="PTHR31288:SF5">
    <property type="entry name" value="PROTEIN MANNAN SYNTHESIS-RELATED 1"/>
    <property type="match status" value="1"/>
</dbReference>
<comment type="caution">
    <text evidence="7">The sequence shown here is derived from an EMBL/GenBank/DDBJ whole genome shotgun (WGS) entry which is preliminary data.</text>
</comment>
<evidence type="ECO:0000256" key="5">
    <source>
        <dbReference type="ARBA" id="ARBA00023277"/>
    </source>
</evidence>
<evidence type="ECO:0000256" key="3">
    <source>
        <dbReference type="ARBA" id="ARBA00022679"/>
    </source>
</evidence>
<evidence type="ECO:0000313" key="8">
    <source>
        <dbReference type="Proteomes" id="UP001454036"/>
    </source>
</evidence>
<dbReference type="AlphaFoldDB" id="A0AAV3NQL8"/>
<evidence type="ECO:0000256" key="6">
    <source>
        <dbReference type="ARBA" id="ARBA00030350"/>
    </source>
</evidence>
<evidence type="ECO:0000313" key="7">
    <source>
        <dbReference type="EMBL" id="GAA0141674.1"/>
    </source>
</evidence>
<dbReference type="GO" id="GO:0016757">
    <property type="term" value="F:glycosyltransferase activity"/>
    <property type="evidence" value="ECO:0007669"/>
    <property type="project" value="UniProtKB-KW"/>
</dbReference>
<keyword evidence="8" id="KW-1185">Reference proteome</keyword>
<keyword evidence="4" id="KW-0294">Fucose metabolism</keyword>
<reference evidence="7 8" key="1">
    <citation type="submission" date="2024-01" db="EMBL/GenBank/DDBJ databases">
        <title>The complete chloroplast genome sequence of Lithospermum erythrorhizon: insights into the phylogenetic relationship among Boraginaceae species and the maternal lineages of purple gromwells.</title>
        <authorList>
            <person name="Okada T."/>
            <person name="Watanabe K."/>
        </authorList>
    </citation>
    <scope>NUCLEOTIDE SEQUENCE [LARGE SCALE GENOMIC DNA]</scope>
</reference>
<dbReference type="EMBL" id="BAABME010000312">
    <property type="protein sequence ID" value="GAA0141674.1"/>
    <property type="molecule type" value="Genomic_DNA"/>
</dbReference>
<proteinExistence type="inferred from homology"/>
<evidence type="ECO:0000256" key="4">
    <source>
        <dbReference type="ARBA" id="ARBA00023253"/>
    </source>
</evidence>
<keyword evidence="2" id="KW-0328">Glycosyltransferase</keyword>
<dbReference type="Gene3D" id="3.40.50.11350">
    <property type="match status" value="1"/>
</dbReference>
<keyword evidence="3" id="KW-0808">Transferase</keyword>
<evidence type="ECO:0000256" key="1">
    <source>
        <dbReference type="ARBA" id="ARBA00007737"/>
    </source>
</evidence>
<dbReference type="InterPro" id="IPR024709">
    <property type="entry name" value="FucosylTrfase_pln"/>
</dbReference>
<comment type="similarity">
    <text evidence="1">Belongs to the glycosyltransferase GT106 family.</text>
</comment>
<dbReference type="InterPro" id="IPR019378">
    <property type="entry name" value="GDP-Fuc_O-FucTrfase"/>
</dbReference>